<evidence type="ECO:0000313" key="1">
    <source>
        <dbReference type="EMBL" id="EJQ77457.1"/>
    </source>
</evidence>
<gene>
    <name evidence="1" type="ORF">IGC_03756</name>
</gene>
<dbReference type="EMBL" id="AHEA01000026">
    <property type="protein sequence ID" value="EJQ77457.1"/>
    <property type="molecule type" value="Genomic_DNA"/>
</dbReference>
<sequence length="38" mass="4675">MTLQKKMLEKLILLQKIEIKAFYKKKVYNKNITNYKEV</sequence>
<dbReference type="HOGENOM" id="CLU_213629_0_0_9"/>
<dbReference type="AlphaFoldDB" id="J8DDF9"/>
<evidence type="ECO:0000313" key="2">
    <source>
        <dbReference type="Proteomes" id="UP000006977"/>
    </source>
</evidence>
<protein>
    <submittedName>
        <fullName evidence="1">Uncharacterized protein</fullName>
    </submittedName>
</protein>
<organism evidence="1 2">
    <name type="scientific">Bacillus cereus HuA4-10</name>
    <dbReference type="NCBI Taxonomy" id="1053206"/>
    <lineage>
        <taxon>Bacteria</taxon>
        <taxon>Bacillati</taxon>
        <taxon>Bacillota</taxon>
        <taxon>Bacilli</taxon>
        <taxon>Bacillales</taxon>
        <taxon>Bacillaceae</taxon>
        <taxon>Bacillus</taxon>
        <taxon>Bacillus cereus group</taxon>
    </lineage>
</organism>
<accession>J8DDF9</accession>
<reference evidence="1 2" key="1">
    <citation type="submission" date="2012-04" db="EMBL/GenBank/DDBJ databases">
        <title>The Genome Sequence of Bacillus cereus HuA4-10.</title>
        <authorList>
            <consortium name="The Broad Institute Genome Sequencing Platform"/>
            <consortium name="The Broad Institute Genome Sequencing Center for Infectious Disease"/>
            <person name="Feldgarden M."/>
            <person name="Van der Auwera G.A."/>
            <person name="Mahillon J."/>
            <person name="Duprez V."/>
            <person name="Timmery S."/>
            <person name="Mattelet C."/>
            <person name="Dierick K."/>
            <person name="Sun M."/>
            <person name="Yu Z."/>
            <person name="Zhu L."/>
            <person name="Hu X."/>
            <person name="Shank E.B."/>
            <person name="Swiecicka I."/>
            <person name="Hansen B.M."/>
            <person name="Andrup L."/>
            <person name="Young S.K."/>
            <person name="Zeng Q."/>
            <person name="Gargeya S."/>
            <person name="Fitzgerald M."/>
            <person name="Haas B."/>
            <person name="Abouelleil A."/>
            <person name="Alvarado L."/>
            <person name="Arachchi H.M."/>
            <person name="Berlin A."/>
            <person name="Chapman S.B."/>
            <person name="Goldberg J."/>
            <person name="Griggs A."/>
            <person name="Gujja S."/>
            <person name="Hansen M."/>
            <person name="Howarth C."/>
            <person name="Imamovic A."/>
            <person name="Larimer J."/>
            <person name="McCowen C."/>
            <person name="Montmayeur A."/>
            <person name="Murphy C."/>
            <person name="Neiman D."/>
            <person name="Pearson M."/>
            <person name="Priest M."/>
            <person name="Roberts A."/>
            <person name="Saif S."/>
            <person name="Shea T."/>
            <person name="Sisk P."/>
            <person name="Sykes S."/>
            <person name="Wortman J."/>
            <person name="Nusbaum C."/>
            <person name="Birren B."/>
        </authorList>
    </citation>
    <scope>NUCLEOTIDE SEQUENCE [LARGE SCALE GENOMIC DNA]</scope>
    <source>
        <strain evidence="1 2">HuA4-10</strain>
    </source>
</reference>
<comment type="caution">
    <text evidence="1">The sequence shown here is derived from an EMBL/GenBank/DDBJ whole genome shotgun (WGS) entry which is preliminary data.</text>
</comment>
<proteinExistence type="predicted"/>
<name>J8DDF9_BACCE</name>
<dbReference type="Proteomes" id="UP000006977">
    <property type="component" value="Unassembled WGS sequence"/>
</dbReference>